<reference evidence="1 2" key="1">
    <citation type="submission" date="2015-03" db="EMBL/GenBank/DDBJ databases">
        <title>Draft genome of the nematode, Opisthorchis viverrini.</title>
        <authorList>
            <person name="Mitreva M."/>
        </authorList>
    </citation>
    <scope>NUCLEOTIDE SEQUENCE [LARGE SCALE GENOMIC DNA]</scope>
    <source>
        <strain evidence="1">Khon Kaen</strain>
    </source>
</reference>
<dbReference type="EMBL" id="KV898891">
    <property type="protein sequence ID" value="OON16075.1"/>
    <property type="molecule type" value="Genomic_DNA"/>
</dbReference>
<feature type="non-terminal residue" evidence="1">
    <location>
        <position position="105"/>
    </location>
</feature>
<keyword evidence="2" id="KW-1185">Reference proteome</keyword>
<organism evidence="1 2">
    <name type="scientific">Opisthorchis viverrini</name>
    <name type="common">Southeast Asian liver fluke</name>
    <dbReference type="NCBI Taxonomy" id="6198"/>
    <lineage>
        <taxon>Eukaryota</taxon>
        <taxon>Metazoa</taxon>
        <taxon>Spiralia</taxon>
        <taxon>Lophotrochozoa</taxon>
        <taxon>Platyhelminthes</taxon>
        <taxon>Trematoda</taxon>
        <taxon>Digenea</taxon>
        <taxon>Opisthorchiida</taxon>
        <taxon>Opisthorchiata</taxon>
        <taxon>Opisthorchiidae</taxon>
        <taxon>Opisthorchis</taxon>
    </lineage>
</organism>
<dbReference type="Proteomes" id="UP000243686">
    <property type="component" value="Unassembled WGS sequence"/>
</dbReference>
<accession>A0A1S8WNV7</accession>
<proteinExistence type="predicted"/>
<evidence type="ECO:0000313" key="1">
    <source>
        <dbReference type="EMBL" id="OON16075.1"/>
    </source>
</evidence>
<protein>
    <submittedName>
        <fullName evidence="1">Uncharacterized protein</fullName>
    </submittedName>
</protein>
<feature type="non-terminal residue" evidence="1">
    <location>
        <position position="1"/>
    </location>
</feature>
<dbReference type="AlphaFoldDB" id="A0A1S8WNV7"/>
<name>A0A1S8WNV7_OPIVI</name>
<sequence>HELQEGHLSGGPGYVISREAFKTIVDKAIGTHPACPTYDENKEDLREFPPILQSSYVRQRCRSEARSSGRSSHNISLHLETGTTNRVPVSVAWTATLTRPSISAQ</sequence>
<gene>
    <name evidence="1" type="ORF">X801_08115</name>
</gene>
<evidence type="ECO:0000313" key="2">
    <source>
        <dbReference type="Proteomes" id="UP000243686"/>
    </source>
</evidence>